<protein>
    <submittedName>
        <fullName evidence="4">NADPH quinone reductase or related Zn-dependent oxidoreductase</fullName>
    </submittedName>
</protein>
<dbReference type="PATRIC" id="fig|1423733.4.peg.3300"/>
<sequence length="299" mass="33039">MKTVLQTNFNGIDGLTITDTAKPVLTDNGVLIKMAVLPISPTDWKLESDTHATDEQQDKLPRIIGFQGTGTVVSVGKNRDQSLLDQRVLVINPAGVYSEFVLNENPDWMYPLPANVSDESAAALSAGTAWTLKQQIDQSKAANIVITGANSVIGLTLLQMLADESRPIYPIVTAASKPYFIEQMPRLTPYTLDEHPTISGSSIVLDIVGRLDMLTTLEKQLSQPEIVSIALMQAPTLNNFIFVHDEFNADRYRLFIKQLSEGKLTALINRIFPIEQVKKAQHFAKETHSRGRVLVTFGH</sequence>
<gene>
    <name evidence="4" type="ORF">FC82_GL003177</name>
</gene>
<evidence type="ECO:0000313" key="4">
    <source>
        <dbReference type="EMBL" id="KRM74774.1"/>
    </source>
</evidence>
<dbReference type="GO" id="GO:0016651">
    <property type="term" value="F:oxidoreductase activity, acting on NAD(P)H"/>
    <property type="evidence" value="ECO:0007669"/>
    <property type="project" value="TreeGrafter"/>
</dbReference>
<keyword evidence="1" id="KW-0521">NADP</keyword>
<dbReference type="GO" id="GO:0070402">
    <property type="term" value="F:NADPH binding"/>
    <property type="evidence" value="ECO:0007669"/>
    <property type="project" value="TreeGrafter"/>
</dbReference>
<evidence type="ECO:0000256" key="2">
    <source>
        <dbReference type="ARBA" id="ARBA00023002"/>
    </source>
</evidence>
<reference evidence="4 5" key="1">
    <citation type="journal article" date="2015" name="Genome Announc.">
        <title>Expanding the biotechnology potential of lactobacilli through comparative genomics of 213 strains and associated genera.</title>
        <authorList>
            <person name="Sun Z."/>
            <person name="Harris H.M."/>
            <person name="McCann A."/>
            <person name="Guo C."/>
            <person name="Argimon S."/>
            <person name="Zhang W."/>
            <person name="Yang X."/>
            <person name="Jeffery I.B."/>
            <person name="Cooney J.C."/>
            <person name="Kagawa T.F."/>
            <person name="Liu W."/>
            <person name="Song Y."/>
            <person name="Salvetti E."/>
            <person name="Wrobel A."/>
            <person name="Rasinkangas P."/>
            <person name="Parkhill J."/>
            <person name="Rea M.C."/>
            <person name="O'Sullivan O."/>
            <person name="Ritari J."/>
            <person name="Douillard F.P."/>
            <person name="Paul Ross R."/>
            <person name="Yang R."/>
            <person name="Briner A.E."/>
            <person name="Felis G.E."/>
            <person name="de Vos W.M."/>
            <person name="Barrangou R."/>
            <person name="Klaenhammer T.R."/>
            <person name="Caufield P.W."/>
            <person name="Cui Y."/>
            <person name="Zhang H."/>
            <person name="O'Toole P.W."/>
        </authorList>
    </citation>
    <scope>NUCLEOTIDE SEQUENCE [LARGE SCALE GENOMIC DNA]</scope>
    <source>
        <strain evidence="4 5">DSM 20515</strain>
    </source>
</reference>
<dbReference type="Gene3D" id="3.40.50.720">
    <property type="entry name" value="NAD(P)-binding Rossmann-like Domain"/>
    <property type="match status" value="1"/>
</dbReference>
<evidence type="ECO:0000256" key="1">
    <source>
        <dbReference type="ARBA" id="ARBA00022857"/>
    </source>
</evidence>
<dbReference type="STRING" id="33960.TY91_04430"/>
<keyword evidence="2" id="KW-0560">Oxidoreductase</keyword>
<proteinExistence type="predicted"/>
<name>A0A0R2BF51_SECCO</name>
<dbReference type="SUPFAM" id="SSF50129">
    <property type="entry name" value="GroES-like"/>
    <property type="match status" value="1"/>
</dbReference>
<dbReference type="Proteomes" id="UP000051845">
    <property type="component" value="Unassembled WGS sequence"/>
</dbReference>
<dbReference type="Pfam" id="PF08240">
    <property type="entry name" value="ADH_N"/>
    <property type="match status" value="1"/>
</dbReference>
<dbReference type="PANTHER" id="PTHR48106">
    <property type="entry name" value="QUINONE OXIDOREDUCTASE PIG3-RELATED"/>
    <property type="match status" value="1"/>
</dbReference>
<accession>A0A0R2BF51</accession>
<comment type="caution">
    <text evidence="4">The sequence shown here is derived from an EMBL/GenBank/DDBJ whole genome shotgun (WGS) entry which is preliminary data.</text>
</comment>
<feature type="domain" description="Alcohol dehydrogenase-like N-terminal" evidence="3">
    <location>
        <begin position="27"/>
        <end position="90"/>
    </location>
</feature>
<evidence type="ECO:0000313" key="5">
    <source>
        <dbReference type="Proteomes" id="UP000051845"/>
    </source>
</evidence>
<dbReference type="InterPro" id="IPR013154">
    <property type="entry name" value="ADH-like_N"/>
</dbReference>
<organism evidence="4 5">
    <name type="scientific">Secundilactobacillus collinoides DSM 20515 = JCM 1123</name>
    <dbReference type="NCBI Taxonomy" id="1423733"/>
    <lineage>
        <taxon>Bacteria</taxon>
        <taxon>Bacillati</taxon>
        <taxon>Bacillota</taxon>
        <taxon>Bacilli</taxon>
        <taxon>Lactobacillales</taxon>
        <taxon>Lactobacillaceae</taxon>
        <taxon>Secundilactobacillus</taxon>
    </lineage>
</organism>
<dbReference type="EMBL" id="AYYR01000070">
    <property type="protein sequence ID" value="KRM74774.1"/>
    <property type="molecule type" value="Genomic_DNA"/>
</dbReference>
<dbReference type="Gene3D" id="3.90.180.10">
    <property type="entry name" value="Medium-chain alcohol dehydrogenases, catalytic domain"/>
    <property type="match status" value="1"/>
</dbReference>
<dbReference type="AlphaFoldDB" id="A0A0R2BF51"/>
<dbReference type="RefSeq" id="WP_056997082.1">
    <property type="nucleotide sequence ID" value="NZ_AYYR01000070.1"/>
</dbReference>
<dbReference type="InterPro" id="IPR011032">
    <property type="entry name" value="GroES-like_sf"/>
</dbReference>
<evidence type="ECO:0000259" key="3">
    <source>
        <dbReference type="Pfam" id="PF08240"/>
    </source>
</evidence>
<dbReference type="PANTHER" id="PTHR48106:SF18">
    <property type="entry name" value="QUINONE OXIDOREDUCTASE PIG3"/>
    <property type="match status" value="1"/>
</dbReference>